<evidence type="ECO:0000256" key="1">
    <source>
        <dbReference type="SAM" id="Phobius"/>
    </source>
</evidence>
<comment type="caution">
    <text evidence="2">The sequence shown here is derived from an EMBL/GenBank/DDBJ whole genome shotgun (WGS) entry which is preliminary data.</text>
</comment>
<reference evidence="2 3" key="1">
    <citation type="journal article" date="2016" name="Nat. Commun.">
        <title>Thousands of microbial genomes shed light on interconnected biogeochemical processes in an aquifer system.</title>
        <authorList>
            <person name="Anantharaman K."/>
            <person name="Brown C.T."/>
            <person name="Hug L.A."/>
            <person name="Sharon I."/>
            <person name="Castelle C.J."/>
            <person name="Probst A.J."/>
            <person name="Thomas B.C."/>
            <person name="Singh A."/>
            <person name="Wilkins M.J."/>
            <person name="Karaoz U."/>
            <person name="Brodie E.L."/>
            <person name="Williams K.H."/>
            <person name="Hubbard S.S."/>
            <person name="Banfield J.F."/>
        </authorList>
    </citation>
    <scope>NUCLEOTIDE SEQUENCE [LARGE SCALE GENOMIC DNA]</scope>
</reference>
<feature type="transmembrane region" description="Helical" evidence="1">
    <location>
        <begin position="7"/>
        <end position="26"/>
    </location>
</feature>
<keyword evidence="1" id="KW-0812">Transmembrane</keyword>
<dbReference type="AlphaFoldDB" id="A0A1G2QDP0"/>
<organism evidence="2 3">
    <name type="scientific">Candidatus Vogelbacteria bacterium RIFOXYD1_FULL_44_32</name>
    <dbReference type="NCBI Taxonomy" id="1802438"/>
    <lineage>
        <taxon>Bacteria</taxon>
        <taxon>Candidatus Vogeliibacteriota</taxon>
    </lineage>
</organism>
<keyword evidence="1" id="KW-1133">Transmembrane helix</keyword>
<protein>
    <submittedName>
        <fullName evidence="2">Uncharacterized protein</fullName>
    </submittedName>
</protein>
<sequence length="65" mass="7064">MQKISTLVFMYTSIAFGIVGLGLVLFGGPNDNDPTNQFFMKLIMACVFVILPSFALSVAGKYLGR</sequence>
<gene>
    <name evidence="2" type="ORF">A2571_03570</name>
</gene>
<keyword evidence="1" id="KW-0472">Membrane</keyword>
<feature type="transmembrane region" description="Helical" evidence="1">
    <location>
        <begin position="38"/>
        <end position="59"/>
    </location>
</feature>
<proteinExistence type="predicted"/>
<accession>A0A1G2QDP0</accession>
<dbReference type="Proteomes" id="UP000177043">
    <property type="component" value="Unassembled WGS sequence"/>
</dbReference>
<name>A0A1G2QDP0_9BACT</name>
<evidence type="ECO:0000313" key="2">
    <source>
        <dbReference type="EMBL" id="OHA58092.1"/>
    </source>
</evidence>
<dbReference type="EMBL" id="MHTJ01000005">
    <property type="protein sequence ID" value="OHA58092.1"/>
    <property type="molecule type" value="Genomic_DNA"/>
</dbReference>
<evidence type="ECO:0000313" key="3">
    <source>
        <dbReference type="Proteomes" id="UP000177043"/>
    </source>
</evidence>